<proteinExistence type="predicted"/>
<reference evidence="1" key="2">
    <citation type="submission" date="2012-05" db="EMBL/GenBank/DDBJ databases">
        <title>Annotation of the Genome Sequence of Fusarium oxysporum HDV247.</title>
        <authorList>
            <consortium name="The Broad Institute Genomics Platform"/>
            <person name="Ma L.-J."/>
            <person name="Corby-Kistler H."/>
            <person name="Broz K."/>
            <person name="Gale L.R."/>
            <person name="Jonkers W."/>
            <person name="O'Donnell K."/>
            <person name="Ploetz R."/>
            <person name="Steinberg C."/>
            <person name="Schwartz D.C."/>
            <person name="VanEtten H."/>
            <person name="Zhou S."/>
            <person name="Young S.K."/>
            <person name="Zeng Q."/>
            <person name="Gargeya S."/>
            <person name="Fitzgerald M."/>
            <person name="Abouelleil A."/>
            <person name="Alvarado L."/>
            <person name="Chapman S.B."/>
            <person name="Gainer-Dewar J."/>
            <person name="Goldberg J."/>
            <person name="Griggs A."/>
            <person name="Gujja S."/>
            <person name="Hansen M."/>
            <person name="Howarth C."/>
            <person name="Imamovic A."/>
            <person name="Ireland A."/>
            <person name="Larimer J."/>
            <person name="McCowan C."/>
            <person name="Murphy C."/>
            <person name="Pearson M."/>
            <person name="Poon T.W."/>
            <person name="Priest M."/>
            <person name="Roberts A."/>
            <person name="Saif S."/>
            <person name="Shea T."/>
            <person name="Sykes S."/>
            <person name="Wortman J."/>
            <person name="Nusbaum C."/>
            <person name="Birren B."/>
        </authorList>
    </citation>
    <scope>NUCLEOTIDE SEQUENCE</scope>
    <source>
        <strain evidence="1">HDV247</strain>
    </source>
</reference>
<reference evidence="1" key="1">
    <citation type="submission" date="2011-10" db="EMBL/GenBank/DDBJ databases">
        <title>The Genome Sequence of Fusarium oxysporum HDV247.</title>
        <authorList>
            <consortium name="The Broad Institute Genome Sequencing Platform"/>
            <person name="Ma L.-J."/>
            <person name="Gale L.R."/>
            <person name="Schwartz D.C."/>
            <person name="Zhou S."/>
            <person name="Corby-Kistler H."/>
            <person name="Young S.K."/>
            <person name="Zeng Q."/>
            <person name="Gargeya S."/>
            <person name="Fitzgerald M."/>
            <person name="Haas B."/>
            <person name="Abouelleil A."/>
            <person name="Alvarado L."/>
            <person name="Arachchi H.M."/>
            <person name="Berlin A."/>
            <person name="Brown A."/>
            <person name="Chapman S.B."/>
            <person name="Chen Z."/>
            <person name="Dunbar C."/>
            <person name="Freedman E."/>
            <person name="Gearin G."/>
            <person name="Goldberg J."/>
            <person name="Griggs A."/>
            <person name="Gujja S."/>
            <person name="Heiman D."/>
            <person name="Howarth C."/>
            <person name="Larson L."/>
            <person name="Lui A."/>
            <person name="MacDonald P.J.P."/>
            <person name="Montmayeur A."/>
            <person name="Murphy C."/>
            <person name="Neiman D."/>
            <person name="Pearson M."/>
            <person name="Priest M."/>
            <person name="Roberts A."/>
            <person name="Saif S."/>
            <person name="Shea T."/>
            <person name="Shenoy N."/>
            <person name="Sisk P."/>
            <person name="Stolte C."/>
            <person name="Sykes S."/>
            <person name="Wortman J."/>
            <person name="Nusbaum C."/>
            <person name="Birren B."/>
        </authorList>
    </citation>
    <scope>NUCLEOTIDE SEQUENCE [LARGE SCALE GENOMIC DNA]</scope>
    <source>
        <strain evidence="1">HDV247</strain>
    </source>
</reference>
<dbReference type="EMBL" id="JH650968">
    <property type="protein sequence ID" value="EXA54553.1"/>
    <property type="molecule type" value="Genomic_DNA"/>
</dbReference>
<sequence>MAGPTPWDDGEDVLGLICWLVKLREKVFVRVGLGGFSRASLARRREVGEIDRSGGVIKQLRCASAATKVMDGPNSRSKLVGRLRGLFSFNLRDAGGEALDVSHGCQNRFGFLA</sequence>
<accession>W9QAL7</accession>
<protein>
    <submittedName>
        <fullName evidence="1">Uncharacterized protein</fullName>
    </submittedName>
</protein>
<organism evidence="1">
    <name type="scientific">Fusarium oxysporum f. sp. pisi HDV247</name>
    <dbReference type="NCBI Taxonomy" id="1080344"/>
    <lineage>
        <taxon>Eukaryota</taxon>
        <taxon>Fungi</taxon>
        <taxon>Dikarya</taxon>
        <taxon>Ascomycota</taxon>
        <taxon>Pezizomycotina</taxon>
        <taxon>Sordariomycetes</taxon>
        <taxon>Hypocreomycetidae</taxon>
        <taxon>Hypocreales</taxon>
        <taxon>Nectriaceae</taxon>
        <taxon>Fusarium</taxon>
        <taxon>Fusarium oxysporum species complex</taxon>
    </lineage>
</organism>
<name>W9QAL7_FUSOX</name>
<dbReference type="Proteomes" id="UP000030751">
    <property type="component" value="Unassembled WGS sequence"/>
</dbReference>
<dbReference type="HOGENOM" id="CLU_2133609_0_0_1"/>
<evidence type="ECO:0000313" key="1">
    <source>
        <dbReference type="EMBL" id="EXA54553.1"/>
    </source>
</evidence>
<dbReference type="AlphaFoldDB" id="W9QAL7"/>
<gene>
    <name evidence="1" type="ORF">FOVG_01987</name>
</gene>